<dbReference type="SUPFAM" id="SSF88659">
    <property type="entry name" value="Sigma3 and sigma4 domains of RNA polymerase sigma factors"/>
    <property type="match status" value="1"/>
</dbReference>
<evidence type="ECO:0000313" key="1">
    <source>
        <dbReference type="EMBL" id="GHE84944.1"/>
    </source>
</evidence>
<gene>
    <name evidence="1" type="ORF">GCM10018772_05100</name>
</gene>
<evidence type="ECO:0008006" key="3">
    <source>
        <dbReference type="Google" id="ProtNLM"/>
    </source>
</evidence>
<dbReference type="InterPro" id="IPR038116">
    <property type="entry name" value="TrpR-like_sf"/>
</dbReference>
<reference evidence="1" key="1">
    <citation type="journal article" date="2014" name="Int. J. Syst. Evol. Microbiol.">
        <title>Complete genome sequence of Corynebacterium casei LMG S-19264T (=DSM 44701T), isolated from a smear-ripened cheese.</title>
        <authorList>
            <consortium name="US DOE Joint Genome Institute (JGI-PGF)"/>
            <person name="Walter F."/>
            <person name="Albersmeier A."/>
            <person name="Kalinowski J."/>
            <person name="Ruckert C."/>
        </authorList>
    </citation>
    <scope>NUCLEOTIDE SEQUENCE</scope>
    <source>
        <strain evidence="1">JCM 4477</strain>
    </source>
</reference>
<keyword evidence="2" id="KW-1185">Reference proteome</keyword>
<protein>
    <recommendedName>
        <fullName evidence="3">RNA polymerase sigma-70 region 4 domain-containing protein</fullName>
    </recommendedName>
</protein>
<dbReference type="InterPro" id="IPR013324">
    <property type="entry name" value="RNA_pol_sigma_r3/r4-like"/>
</dbReference>
<reference evidence="1" key="2">
    <citation type="submission" date="2020-09" db="EMBL/GenBank/DDBJ databases">
        <authorList>
            <person name="Sun Q."/>
            <person name="Ohkuma M."/>
        </authorList>
    </citation>
    <scope>NUCLEOTIDE SEQUENCE</scope>
    <source>
        <strain evidence="1">JCM 4477</strain>
    </source>
</reference>
<organism evidence="1 2">
    <name type="scientific">Streptomyces fumanus</name>
    <dbReference type="NCBI Taxonomy" id="67302"/>
    <lineage>
        <taxon>Bacteria</taxon>
        <taxon>Bacillati</taxon>
        <taxon>Actinomycetota</taxon>
        <taxon>Actinomycetes</taxon>
        <taxon>Kitasatosporales</taxon>
        <taxon>Streptomycetaceae</taxon>
        <taxon>Streptomyces</taxon>
    </lineage>
</organism>
<comment type="caution">
    <text evidence="1">The sequence shown here is derived from an EMBL/GenBank/DDBJ whole genome shotgun (WGS) entry which is preliminary data.</text>
</comment>
<proteinExistence type="predicted"/>
<sequence length="92" mass="10223">MDDRAEEVQRVLDAIDALTEGEPPEARARRLTELLKSVGEKVRRERRDAVLEMVERGMSYRQIADAAGVSFGRVRQIIADDPDAAKEGAQDG</sequence>
<dbReference type="Proteomes" id="UP000630718">
    <property type="component" value="Unassembled WGS sequence"/>
</dbReference>
<dbReference type="RefSeq" id="WP_190202401.1">
    <property type="nucleotide sequence ID" value="NZ_BNBI01000001.1"/>
</dbReference>
<dbReference type="Gene3D" id="1.10.1270.10">
    <property type="entry name" value="TrpR-like"/>
    <property type="match status" value="1"/>
</dbReference>
<accession>A0A919DWA9</accession>
<name>A0A919DWA9_9ACTN</name>
<evidence type="ECO:0000313" key="2">
    <source>
        <dbReference type="Proteomes" id="UP000630718"/>
    </source>
</evidence>
<dbReference type="AlphaFoldDB" id="A0A919DWA9"/>
<dbReference type="EMBL" id="BNBI01000001">
    <property type="protein sequence ID" value="GHE84944.1"/>
    <property type="molecule type" value="Genomic_DNA"/>
</dbReference>